<organism evidence="7 8">
    <name type="scientific">Glonium stellatum</name>
    <dbReference type="NCBI Taxonomy" id="574774"/>
    <lineage>
        <taxon>Eukaryota</taxon>
        <taxon>Fungi</taxon>
        <taxon>Dikarya</taxon>
        <taxon>Ascomycota</taxon>
        <taxon>Pezizomycotina</taxon>
        <taxon>Dothideomycetes</taxon>
        <taxon>Pleosporomycetidae</taxon>
        <taxon>Gloniales</taxon>
        <taxon>Gloniaceae</taxon>
        <taxon>Glonium</taxon>
    </lineage>
</organism>
<keyword evidence="8" id="KW-1185">Reference proteome</keyword>
<evidence type="ECO:0000256" key="6">
    <source>
        <dbReference type="SAM" id="Phobius"/>
    </source>
</evidence>
<dbReference type="PANTHER" id="PTHR12570:SF65">
    <property type="entry name" value="MAGNESIUM TRANSPORTER NIPA9-RELATED"/>
    <property type="match status" value="1"/>
</dbReference>
<feature type="region of interest" description="Disordered" evidence="5">
    <location>
        <begin position="99"/>
        <end position="157"/>
    </location>
</feature>
<feature type="transmembrane region" description="Helical" evidence="6">
    <location>
        <begin position="376"/>
        <end position="395"/>
    </location>
</feature>
<dbReference type="OrthoDB" id="165382at2759"/>
<feature type="transmembrane region" description="Helical" evidence="6">
    <location>
        <begin position="215"/>
        <end position="235"/>
    </location>
</feature>
<evidence type="ECO:0000256" key="3">
    <source>
        <dbReference type="ARBA" id="ARBA00022989"/>
    </source>
</evidence>
<evidence type="ECO:0000256" key="4">
    <source>
        <dbReference type="ARBA" id="ARBA00023136"/>
    </source>
</evidence>
<dbReference type="Proteomes" id="UP000250140">
    <property type="component" value="Unassembled WGS sequence"/>
</dbReference>
<dbReference type="GO" id="GO:0016020">
    <property type="term" value="C:membrane"/>
    <property type="evidence" value="ECO:0007669"/>
    <property type="project" value="UniProtKB-SubCell"/>
</dbReference>
<sequence length="444" mass="48681">MIVPTLYNAAAGSATFTTLVSPSATPTPVVPGVGRGNWSSLIGIVTAIVGNILISFALNTQRYAHIRLNREWEEKERIRKRRKRSYGGTNQAAIAEERAKANLTSGYNPPPHAEYRLEGEEETQNQNGVHEHLANESDPLITSPPPIQPHSRSRHRTFRPSIDTAASSSAASSHAEADFKQKSYLHSPYWWSGIIMMTVGEAGNFLAYGFAPASIVSPLGVVALISNCIIAPFVLKERFRKRDGVGVFISVAGAVTVVLSASDNNPKLGPKEIWKLIGTWEFETYLGITIAVIIGLMAASSKYGRKSIFIDLGLVGLFGGYTALSTKGVASLLSYTLWRALTFPVTYLLVAVLIFTAVMQIKYINRALQRFDATQVIPTQFVLFTLSVILGSAVLYRDFEKTPGDDAGKFIGGCAMTFMGVWLITSGRPRRIDEEEARFSRWSR</sequence>
<keyword evidence="4 6" id="KW-0472">Membrane</keyword>
<feature type="transmembrane region" description="Helical" evidence="6">
    <location>
        <begin position="307"/>
        <end position="324"/>
    </location>
</feature>
<protein>
    <submittedName>
        <fullName evidence="7">DUF803-domain-containing protein</fullName>
    </submittedName>
</protein>
<dbReference type="InterPro" id="IPR037185">
    <property type="entry name" value="EmrE-like"/>
</dbReference>
<dbReference type="GO" id="GO:0015095">
    <property type="term" value="F:magnesium ion transmembrane transporter activity"/>
    <property type="evidence" value="ECO:0007669"/>
    <property type="project" value="InterPro"/>
</dbReference>
<proteinExistence type="predicted"/>
<evidence type="ECO:0000313" key="7">
    <source>
        <dbReference type="EMBL" id="OCL10354.1"/>
    </source>
</evidence>
<feature type="transmembrane region" description="Helical" evidence="6">
    <location>
        <begin position="189"/>
        <end position="209"/>
    </location>
</feature>
<dbReference type="InterPro" id="IPR008521">
    <property type="entry name" value="Mg_trans_NIPA"/>
</dbReference>
<evidence type="ECO:0000256" key="1">
    <source>
        <dbReference type="ARBA" id="ARBA00004141"/>
    </source>
</evidence>
<reference evidence="7 8" key="1">
    <citation type="journal article" date="2016" name="Nat. Commun.">
        <title>Ectomycorrhizal ecology is imprinted in the genome of the dominant symbiotic fungus Cenococcum geophilum.</title>
        <authorList>
            <consortium name="DOE Joint Genome Institute"/>
            <person name="Peter M."/>
            <person name="Kohler A."/>
            <person name="Ohm R.A."/>
            <person name="Kuo A."/>
            <person name="Krutzmann J."/>
            <person name="Morin E."/>
            <person name="Arend M."/>
            <person name="Barry K.W."/>
            <person name="Binder M."/>
            <person name="Choi C."/>
            <person name="Clum A."/>
            <person name="Copeland A."/>
            <person name="Grisel N."/>
            <person name="Haridas S."/>
            <person name="Kipfer T."/>
            <person name="LaButti K."/>
            <person name="Lindquist E."/>
            <person name="Lipzen A."/>
            <person name="Maire R."/>
            <person name="Meier B."/>
            <person name="Mihaltcheva S."/>
            <person name="Molinier V."/>
            <person name="Murat C."/>
            <person name="Poggeler S."/>
            <person name="Quandt C.A."/>
            <person name="Sperisen C."/>
            <person name="Tritt A."/>
            <person name="Tisserant E."/>
            <person name="Crous P.W."/>
            <person name="Henrissat B."/>
            <person name="Nehls U."/>
            <person name="Egli S."/>
            <person name="Spatafora J.W."/>
            <person name="Grigoriev I.V."/>
            <person name="Martin F.M."/>
        </authorList>
    </citation>
    <scope>NUCLEOTIDE SEQUENCE [LARGE SCALE GENOMIC DNA]</scope>
    <source>
        <strain evidence="7 8">CBS 207.34</strain>
    </source>
</reference>
<dbReference type="SUPFAM" id="SSF103481">
    <property type="entry name" value="Multidrug resistance efflux transporter EmrE"/>
    <property type="match status" value="1"/>
</dbReference>
<gene>
    <name evidence="7" type="ORF">AOQ84DRAFT_218873</name>
</gene>
<evidence type="ECO:0000313" key="8">
    <source>
        <dbReference type="Proteomes" id="UP000250140"/>
    </source>
</evidence>
<feature type="transmembrane region" description="Helical" evidence="6">
    <location>
        <begin position="344"/>
        <end position="364"/>
    </location>
</feature>
<keyword evidence="3 6" id="KW-1133">Transmembrane helix</keyword>
<dbReference type="Pfam" id="PF05653">
    <property type="entry name" value="Mg_trans_NIPA"/>
    <property type="match status" value="1"/>
</dbReference>
<name>A0A8E2JV45_9PEZI</name>
<feature type="transmembrane region" description="Helical" evidence="6">
    <location>
        <begin position="407"/>
        <end position="425"/>
    </location>
</feature>
<dbReference type="EMBL" id="KV749256">
    <property type="protein sequence ID" value="OCL10354.1"/>
    <property type="molecule type" value="Genomic_DNA"/>
</dbReference>
<accession>A0A8E2JV45</accession>
<keyword evidence="2 6" id="KW-0812">Transmembrane</keyword>
<feature type="transmembrane region" description="Helical" evidence="6">
    <location>
        <begin position="244"/>
        <end position="262"/>
    </location>
</feature>
<evidence type="ECO:0000256" key="5">
    <source>
        <dbReference type="SAM" id="MobiDB-lite"/>
    </source>
</evidence>
<evidence type="ECO:0000256" key="2">
    <source>
        <dbReference type="ARBA" id="ARBA00022692"/>
    </source>
</evidence>
<feature type="transmembrane region" description="Helical" evidence="6">
    <location>
        <begin position="38"/>
        <end position="58"/>
    </location>
</feature>
<dbReference type="PANTHER" id="PTHR12570">
    <property type="match status" value="1"/>
</dbReference>
<feature type="transmembrane region" description="Helical" evidence="6">
    <location>
        <begin position="282"/>
        <end position="300"/>
    </location>
</feature>
<dbReference type="AlphaFoldDB" id="A0A8E2JV45"/>
<comment type="subcellular location">
    <subcellularLocation>
        <location evidence="1">Membrane</location>
        <topology evidence="1">Multi-pass membrane protein</topology>
    </subcellularLocation>
</comment>